<dbReference type="GO" id="GO:0008270">
    <property type="term" value="F:zinc ion binding"/>
    <property type="evidence" value="ECO:0007669"/>
    <property type="project" value="UniProtKB-KW"/>
</dbReference>
<keyword evidence="6" id="KW-1185">Reference proteome</keyword>
<keyword evidence="3" id="KW-1133">Transmembrane helix</keyword>
<evidence type="ECO:0000256" key="1">
    <source>
        <dbReference type="PROSITE-ProRule" id="PRU00175"/>
    </source>
</evidence>
<keyword evidence="3" id="KW-0812">Transmembrane</keyword>
<dbReference type="InterPro" id="IPR001841">
    <property type="entry name" value="Znf_RING"/>
</dbReference>
<organism evidence="5 6">
    <name type="scientific">Phialophora macrospora</name>
    <dbReference type="NCBI Taxonomy" id="1851006"/>
    <lineage>
        <taxon>Eukaryota</taxon>
        <taxon>Fungi</taxon>
        <taxon>Dikarya</taxon>
        <taxon>Ascomycota</taxon>
        <taxon>Pezizomycotina</taxon>
        <taxon>Eurotiomycetes</taxon>
        <taxon>Chaetothyriomycetidae</taxon>
        <taxon>Chaetothyriales</taxon>
        <taxon>Herpotrichiellaceae</taxon>
        <taxon>Phialophora</taxon>
    </lineage>
</organism>
<keyword evidence="3" id="KW-0472">Membrane</keyword>
<dbReference type="GO" id="GO:0061630">
    <property type="term" value="F:ubiquitin protein ligase activity"/>
    <property type="evidence" value="ECO:0007669"/>
    <property type="project" value="TreeGrafter"/>
</dbReference>
<sequence>MSAQDFGVVAIVLPNPQYDPSDQAQIVNDSFGFALRASGLIRTLSPNNPHHYDAIQGLLYSPDLPPSSPCGNSTKDLIPANVTTRAEIPPGNYPLIALAPWTEPECVDSYMAVMRADQVRGAIFFHPDNSSALPPPVSDLSWTLHDGGQWKSTNGYPVYAIPGMLGSFLLNELSQYSGNMSEVPFGEELVTIYNPHDSVRLYARMDVNSTSGIPSLWVFLIIVLAILLAVVLMTSVVMHMIQRRQRRILQRRVADGEVNLESLGIKRLQVPQEILDKMPQYTYTARPEPENYNGDAVNAPRESETTDAVEPATGKVAESRTKAFESAIGPAVATHHVAFSQSTCPICLDDFVNGETTVRELPCNHIFHPECIDPFLRDNSSLCPLCKKSSLPVGYCPVQVTNLMVRRERLMRRVQQRGGTIHVSTPASRLAMGGRALRAISFPTPAPRIDIHIPPHQERTAGREMDLMPSARRLTMAEDELPADVRAQGVSARRAWLRDRIARMQARDYQQRADEGREAEASRPLWRRVAGRVFPSL</sequence>
<dbReference type="STRING" id="5601.A0A0D2GBN2"/>
<dbReference type="GO" id="GO:0006511">
    <property type="term" value="P:ubiquitin-dependent protein catabolic process"/>
    <property type="evidence" value="ECO:0007669"/>
    <property type="project" value="TreeGrafter"/>
</dbReference>
<dbReference type="PROSITE" id="PS50089">
    <property type="entry name" value="ZF_RING_2"/>
    <property type="match status" value="1"/>
</dbReference>
<dbReference type="Pfam" id="PF13639">
    <property type="entry name" value="zf-RING_2"/>
    <property type="match status" value="1"/>
</dbReference>
<dbReference type="SMART" id="SM00184">
    <property type="entry name" value="RING"/>
    <property type="match status" value="1"/>
</dbReference>
<feature type="domain" description="RING-type" evidence="4">
    <location>
        <begin position="344"/>
        <end position="387"/>
    </location>
</feature>
<evidence type="ECO:0000259" key="4">
    <source>
        <dbReference type="PROSITE" id="PS50089"/>
    </source>
</evidence>
<proteinExistence type="predicted"/>
<accession>A0A0D2GBN2</accession>
<gene>
    <name evidence="5" type="ORF">PV04_05340</name>
</gene>
<evidence type="ECO:0000313" key="6">
    <source>
        <dbReference type="Proteomes" id="UP000054266"/>
    </source>
</evidence>
<dbReference type="InterPro" id="IPR051826">
    <property type="entry name" value="E3_ubiquitin-ligase_domain"/>
</dbReference>
<evidence type="ECO:0000313" key="5">
    <source>
        <dbReference type="EMBL" id="KIW69464.1"/>
    </source>
</evidence>
<reference evidence="5 6" key="1">
    <citation type="submission" date="2015-01" db="EMBL/GenBank/DDBJ databases">
        <title>The Genome Sequence of Capronia semiimmersa CBS27337.</title>
        <authorList>
            <consortium name="The Broad Institute Genomics Platform"/>
            <person name="Cuomo C."/>
            <person name="de Hoog S."/>
            <person name="Gorbushina A."/>
            <person name="Stielow B."/>
            <person name="Teixiera M."/>
            <person name="Abouelleil A."/>
            <person name="Chapman S.B."/>
            <person name="Priest M."/>
            <person name="Young S.K."/>
            <person name="Wortman J."/>
            <person name="Nusbaum C."/>
            <person name="Birren B."/>
        </authorList>
    </citation>
    <scope>NUCLEOTIDE SEQUENCE [LARGE SCALE GENOMIC DNA]</scope>
    <source>
        <strain evidence="5 6">CBS 27337</strain>
    </source>
</reference>
<feature type="transmembrane region" description="Helical" evidence="3">
    <location>
        <begin position="216"/>
        <end position="241"/>
    </location>
</feature>
<dbReference type="PANTHER" id="PTHR22765">
    <property type="entry name" value="RING FINGER AND PROTEASE ASSOCIATED DOMAIN-CONTAINING"/>
    <property type="match status" value="1"/>
</dbReference>
<dbReference type="SUPFAM" id="SSF57850">
    <property type="entry name" value="RING/U-box"/>
    <property type="match status" value="1"/>
</dbReference>
<dbReference type="InterPro" id="IPR013083">
    <property type="entry name" value="Znf_RING/FYVE/PHD"/>
</dbReference>
<protein>
    <recommendedName>
        <fullName evidence="4">RING-type domain-containing protein</fullName>
    </recommendedName>
</protein>
<dbReference type="EMBL" id="KN846958">
    <property type="protein sequence ID" value="KIW69464.1"/>
    <property type="molecule type" value="Genomic_DNA"/>
</dbReference>
<dbReference type="HOGENOM" id="CLU_027981_0_0_1"/>
<dbReference type="PANTHER" id="PTHR22765:SF413">
    <property type="entry name" value="FINGER DOMAIN PROTEIN, PUTATIVE (AFU_ORTHOLOGUE AFUA_1G04600)-RELATED"/>
    <property type="match status" value="1"/>
</dbReference>
<evidence type="ECO:0000256" key="3">
    <source>
        <dbReference type="SAM" id="Phobius"/>
    </source>
</evidence>
<dbReference type="GO" id="GO:0005737">
    <property type="term" value="C:cytoplasm"/>
    <property type="evidence" value="ECO:0007669"/>
    <property type="project" value="TreeGrafter"/>
</dbReference>
<dbReference type="AlphaFoldDB" id="A0A0D2GBN2"/>
<feature type="region of interest" description="Disordered" evidence="2">
    <location>
        <begin position="285"/>
        <end position="314"/>
    </location>
</feature>
<dbReference type="CDD" id="cd16454">
    <property type="entry name" value="RING-H2_PA-TM-RING"/>
    <property type="match status" value="1"/>
</dbReference>
<keyword evidence="1" id="KW-0479">Metal-binding</keyword>
<keyword evidence="1" id="KW-0862">Zinc</keyword>
<dbReference type="Proteomes" id="UP000054266">
    <property type="component" value="Unassembled WGS sequence"/>
</dbReference>
<keyword evidence="1" id="KW-0863">Zinc-finger</keyword>
<evidence type="ECO:0000256" key="2">
    <source>
        <dbReference type="SAM" id="MobiDB-lite"/>
    </source>
</evidence>
<name>A0A0D2GBN2_9EURO</name>
<dbReference type="Gene3D" id="3.30.40.10">
    <property type="entry name" value="Zinc/RING finger domain, C3HC4 (zinc finger)"/>
    <property type="match status" value="1"/>
</dbReference>